<gene>
    <name evidence="2" type="ORF">LWI29_011927</name>
</gene>
<organism evidence="2 3">
    <name type="scientific">Acer saccharum</name>
    <name type="common">Sugar maple</name>
    <dbReference type="NCBI Taxonomy" id="4024"/>
    <lineage>
        <taxon>Eukaryota</taxon>
        <taxon>Viridiplantae</taxon>
        <taxon>Streptophyta</taxon>
        <taxon>Embryophyta</taxon>
        <taxon>Tracheophyta</taxon>
        <taxon>Spermatophyta</taxon>
        <taxon>Magnoliopsida</taxon>
        <taxon>eudicotyledons</taxon>
        <taxon>Gunneridae</taxon>
        <taxon>Pentapetalae</taxon>
        <taxon>rosids</taxon>
        <taxon>malvids</taxon>
        <taxon>Sapindales</taxon>
        <taxon>Sapindaceae</taxon>
        <taxon>Hippocastanoideae</taxon>
        <taxon>Acereae</taxon>
        <taxon>Acer</taxon>
    </lineage>
</organism>
<dbReference type="EMBL" id="JAUESC010000381">
    <property type="protein sequence ID" value="KAK0589269.1"/>
    <property type="molecule type" value="Genomic_DNA"/>
</dbReference>
<protein>
    <submittedName>
        <fullName evidence="2">Uncharacterized protein</fullName>
    </submittedName>
</protein>
<sequence>MALADAIRYGIDSIKQHTKNRSLESPLSVHLPFGDLVIGFIFELKSSDCKKMALADVIKCGIDSIKQMSEHIEGAILYLDSGCTESFQYMGAFPVLLDLGARAVCSLENMSSLDAAVDWNSNFDPARKIVVMTSHLLSDAHRYIIAHSAYPDSPLGPDAFHEYETLLLQDYEELVKKCETKSRQSEVGNFKEKLTFEDDRWSRLTSSEEDTPHLEATSSGKDFYEDNPLGPLEDVGQTLVVSVHHFPMILCPFSPRVFVLPSEG</sequence>
<reference evidence="2" key="2">
    <citation type="submission" date="2023-06" db="EMBL/GenBank/DDBJ databases">
        <authorList>
            <person name="Swenson N.G."/>
            <person name="Wegrzyn J.L."/>
            <person name="Mcevoy S.L."/>
        </authorList>
    </citation>
    <scope>NUCLEOTIDE SEQUENCE</scope>
    <source>
        <strain evidence="2">NS2018</strain>
        <tissue evidence="2">Leaf</tissue>
    </source>
</reference>
<keyword evidence="3" id="KW-1185">Reference proteome</keyword>
<proteinExistence type="predicted"/>
<feature type="region of interest" description="Disordered" evidence="1">
    <location>
        <begin position="204"/>
        <end position="227"/>
    </location>
</feature>
<dbReference type="AlphaFoldDB" id="A0AA39VKK3"/>
<name>A0AA39VKK3_ACESA</name>
<evidence type="ECO:0000313" key="2">
    <source>
        <dbReference type="EMBL" id="KAK0589269.1"/>
    </source>
</evidence>
<evidence type="ECO:0000256" key="1">
    <source>
        <dbReference type="SAM" id="MobiDB-lite"/>
    </source>
</evidence>
<reference evidence="2" key="1">
    <citation type="journal article" date="2022" name="Plant J.">
        <title>Strategies of tolerance reflected in two North American maple genomes.</title>
        <authorList>
            <person name="McEvoy S.L."/>
            <person name="Sezen U.U."/>
            <person name="Trouern-Trend A."/>
            <person name="McMahon S.M."/>
            <person name="Schaberg P.G."/>
            <person name="Yang J."/>
            <person name="Wegrzyn J.L."/>
            <person name="Swenson N.G."/>
        </authorList>
    </citation>
    <scope>NUCLEOTIDE SEQUENCE</scope>
    <source>
        <strain evidence="2">NS2018</strain>
    </source>
</reference>
<comment type="caution">
    <text evidence="2">The sequence shown here is derived from an EMBL/GenBank/DDBJ whole genome shotgun (WGS) entry which is preliminary data.</text>
</comment>
<accession>A0AA39VKK3</accession>
<evidence type="ECO:0000313" key="3">
    <source>
        <dbReference type="Proteomes" id="UP001168877"/>
    </source>
</evidence>
<dbReference type="Proteomes" id="UP001168877">
    <property type="component" value="Unassembled WGS sequence"/>
</dbReference>